<evidence type="ECO:0000313" key="1">
    <source>
        <dbReference type="EMBL" id="KUG57421.1"/>
    </source>
</evidence>
<dbReference type="Proteomes" id="UP000054837">
    <property type="component" value="Unassembled WGS sequence"/>
</dbReference>
<dbReference type="STRING" id="767452.AVL62_13435"/>
<dbReference type="OrthoDB" id="116031at2"/>
<dbReference type="EMBL" id="LQBL01000005">
    <property type="protein sequence ID" value="KUG57421.1"/>
    <property type="molecule type" value="Genomic_DNA"/>
</dbReference>
<dbReference type="Pfam" id="PF12900">
    <property type="entry name" value="Pyridox_ox_2"/>
    <property type="match status" value="1"/>
</dbReference>
<dbReference type="PANTHER" id="PTHR34071:SF2">
    <property type="entry name" value="FLAVIN-NUCLEOTIDE-BINDING PROTEIN"/>
    <property type="match status" value="1"/>
</dbReference>
<dbReference type="SUPFAM" id="SSF50475">
    <property type="entry name" value="FMN-binding split barrel"/>
    <property type="match status" value="1"/>
</dbReference>
<accession>A0A0W8IBU6</accession>
<reference evidence="1 2" key="1">
    <citation type="submission" date="2015-12" db="EMBL/GenBank/DDBJ databases">
        <title>Serinicoccus chungangenesis strain CD08_5 genome sequencing and assembly.</title>
        <authorList>
            <person name="Chander A.M."/>
            <person name="Kaur G."/>
            <person name="Nair G.R."/>
            <person name="Dhawan D.K."/>
            <person name="Kochhar R.K."/>
            <person name="Mayilraj S."/>
            <person name="Bhadada S.K."/>
        </authorList>
    </citation>
    <scope>NUCLEOTIDE SEQUENCE [LARGE SCALE GENOMIC DNA]</scope>
    <source>
        <strain evidence="1 2">CD08_5</strain>
    </source>
</reference>
<name>A0A0W8IBU6_9MICO</name>
<dbReference type="Gene3D" id="2.30.110.10">
    <property type="entry name" value="Electron Transport, Fmn-binding Protein, Chain A"/>
    <property type="match status" value="1"/>
</dbReference>
<comment type="caution">
    <text evidence="1">The sequence shown here is derived from an EMBL/GenBank/DDBJ whole genome shotgun (WGS) entry which is preliminary data.</text>
</comment>
<dbReference type="PANTHER" id="PTHR34071">
    <property type="entry name" value="5-NITROIMIDAZOLE ANTIBIOTICS RESISTANCE PROTEIN, NIMA-FAMILY-RELATED PROTEIN-RELATED"/>
    <property type="match status" value="1"/>
</dbReference>
<organism evidence="1 2">
    <name type="scientific">Serinicoccus chungangensis</name>
    <dbReference type="NCBI Taxonomy" id="767452"/>
    <lineage>
        <taxon>Bacteria</taxon>
        <taxon>Bacillati</taxon>
        <taxon>Actinomycetota</taxon>
        <taxon>Actinomycetes</taxon>
        <taxon>Micrococcales</taxon>
        <taxon>Ornithinimicrobiaceae</taxon>
        <taxon>Serinicoccus</taxon>
    </lineage>
</organism>
<sequence length="213" mass="22050">MTDLSTPTRKPDRYLADRAALDDLLDAMPVGVLSTVVDGQPWSVPLLVARDGDRVLLHGSTGAGALRHLLTGAPVTLTVVALDGLVVAETAFDSSANYRSAVLRGTTVELGPEEATGALERLTDRLLPGRTEEVRASTGKELRATSCLALPIVDGSWLLKARTGGTDPAEDPTVWTGVVPLALAAGTPQPTPGTTAPEPASVTATRAAYPVPV</sequence>
<protein>
    <submittedName>
        <fullName evidence="1">Pyridoxamine 5'-phosphate oxidase</fullName>
    </submittedName>
</protein>
<proteinExistence type="predicted"/>
<gene>
    <name evidence="1" type="ORF">AVL62_13435</name>
</gene>
<dbReference type="AlphaFoldDB" id="A0A0W8IBU6"/>
<dbReference type="InterPro" id="IPR024747">
    <property type="entry name" value="Pyridox_Oxase-rel"/>
</dbReference>
<dbReference type="InterPro" id="IPR012349">
    <property type="entry name" value="Split_barrel_FMN-bd"/>
</dbReference>
<evidence type="ECO:0000313" key="2">
    <source>
        <dbReference type="Proteomes" id="UP000054837"/>
    </source>
</evidence>
<dbReference type="RefSeq" id="WP_058890256.1">
    <property type="nucleotide sequence ID" value="NZ_LQBL01000005.1"/>
</dbReference>
<keyword evidence="2" id="KW-1185">Reference proteome</keyword>